<dbReference type="SUPFAM" id="SSF103473">
    <property type="entry name" value="MFS general substrate transporter"/>
    <property type="match status" value="1"/>
</dbReference>
<feature type="transmembrane region" description="Helical" evidence="8">
    <location>
        <begin position="231"/>
        <end position="254"/>
    </location>
</feature>
<gene>
    <name evidence="10" type="ORF">NC799_08675</name>
</gene>
<keyword evidence="4" id="KW-0997">Cell inner membrane</keyword>
<evidence type="ECO:0000256" key="5">
    <source>
        <dbReference type="ARBA" id="ARBA00022692"/>
    </source>
</evidence>
<dbReference type="Proteomes" id="UP001145069">
    <property type="component" value="Unassembled WGS sequence"/>
</dbReference>
<dbReference type="Pfam" id="PF12832">
    <property type="entry name" value="MFS_1_like"/>
    <property type="match status" value="1"/>
</dbReference>
<keyword evidence="11" id="KW-1185">Reference proteome</keyword>
<accession>A0A9X4AEN4</accession>
<dbReference type="PANTHER" id="PTHR23522:SF10">
    <property type="entry name" value="3-PHENYLPROPIONIC ACID TRANSPORTER-RELATED"/>
    <property type="match status" value="1"/>
</dbReference>
<feature type="transmembrane region" description="Helical" evidence="8">
    <location>
        <begin position="353"/>
        <end position="373"/>
    </location>
</feature>
<feature type="transmembrane region" description="Helical" evidence="8">
    <location>
        <begin position="266"/>
        <end position="284"/>
    </location>
</feature>
<evidence type="ECO:0000256" key="4">
    <source>
        <dbReference type="ARBA" id="ARBA00022519"/>
    </source>
</evidence>
<evidence type="ECO:0000256" key="7">
    <source>
        <dbReference type="ARBA" id="ARBA00023136"/>
    </source>
</evidence>
<comment type="subcellular location">
    <subcellularLocation>
        <location evidence="1">Cell inner membrane</location>
        <topology evidence="1">Multi-pass membrane protein</topology>
    </subcellularLocation>
</comment>
<feature type="transmembrane region" description="Helical" evidence="8">
    <location>
        <begin position="329"/>
        <end position="347"/>
    </location>
</feature>
<keyword evidence="5 8" id="KW-0812">Transmembrane</keyword>
<dbReference type="GO" id="GO:0005886">
    <property type="term" value="C:plasma membrane"/>
    <property type="evidence" value="ECO:0007669"/>
    <property type="project" value="UniProtKB-SubCell"/>
</dbReference>
<protein>
    <submittedName>
        <fullName evidence="10">MFS transporter</fullName>
    </submittedName>
</protein>
<evidence type="ECO:0000256" key="2">
    <source>
        <dbReference type="ARBA" id="ARBA00022448"/>
    </source>
</evidence>
<dbReference type="GO" id="GO:0015528">
    <property type="term" value="F:lactose:proton symporter activity"/>
    <property type="evidence" value="ECO:0007669"/>
    <property type="project" value="TreeGrafter"/>
</dbReference>
<keyword evidence="6 8" id="KW-1133">Transmembrane helix</keyword>
<organism evidence="10 11">
    <name type="scientific">Aquibacillus salsiterrae</name>
    <dbReference type="NCBI Taxonomy" id="2950439"/>
    <lineage>
        <taxon>Bacteria</taxon>
        <taxon>Bacillati</taxon>
        <taxon>Bacillota</taxon>
        <taxon>Bacilli</taxon>
        <taxon>Bacillales</taxon>
        <taxon>Bacillaceae</taxon>
        <taxon>Aquibacillus</taxon>
    </lineage>
</organism>
<feature type="transmembrane region" description="Helical" evidence="8">
    <location>
        <begin position="158"/>
        <end position="177"/>
    </location>
</feature>
<dbReference type="InterPro" id="IPR024989">
    <property type="entry name" value="MFS_assoc_dom"/>
</dbReference>
<evidence type="ECO:0000256" key="3">
    <source>
        <dbReference type="ARBA" id="ARBA00022475"/>
    </source>
</evidence>
<feature type="transmembrane region" description="Helical" evidence="8">
    <location>
        <begin position="290"/>
        <end position="308"/>
    </location>
</feature>
<proteinExistence type="predicted"/>
<feature type="transmembrane region" description="Helical" evidence="8">
    <location>
        <begin position="41"/>
        <end position="59"/>
    </location>
</feature>
<evidence type="ECO:0000256" key="1">
    <source>
        <dbReference type="ARBA" id="ARBA00004429"/>
    </source>
</evidence>
<feature type="transmembrane region" description="Helical" evidence="8">
    <location>
        <begin position="204"/>
        <end position="225"/>
    </location>
</feature>
<dbReference type="RefSeq" id="WP_272446047.1">
    <property type="nucleotide sequence ID" value="NZ_JAMQKC010000005.1"/>
</dbReference>
<keyword evidence="3" id="KW-1003">Cell membrane</keyword>
<feature type="domain" description="Major facilitator superfamily associated" evidence="9">
    <location>
        <begin position="9"/>
        <end position="357"/>
    </location>
</feature>
<reference evidence="10" key="1">
    <citation type="submission" date="2022-06" db="EMBL/GenBank/DDBJ databases">
        <title>Aquibacillus sp. a new bacterium isolated from soil saline samples.</title>
        <authorList>
            <person name="Galisteo C."/>
            <person name="De La Haba R."/>
            <person name="Sanchez-Porro C."/>
            <person name="Ventosa A."/>
        </authorList>
    </citation>
    <scope>NUCLEOTIDE SEQUENCE</scope>
    <source>
        <strain evidence="10">3ASR75-54</strain>
    </source>
</reference>
<dbReference type="GO" id="GO:0030395">
    <property type="term" value="F:lactose binding"/>
    <property type="evidence" value="ECO:0007669"/>
    <property type="project" value="TreeGrafter"/>
</dbReference>
<comment type="caution">
    <text evidence="10">The sequence shown here is derived from an EMBL/GenBank/DDBJ whole genome shotgun (WGS) entry which is preliminary data.</text>
</comment>
<dbReference type="InterPro" id="IPR036259">
    <property type="entry name" value="MFS_trans_sf"/>
</dbReference>
<feature type="transmembrane region" description="Helical" evidence="8">
    <location>
        <begin position="71"/>
        <end position="88"/>
    </location>
</feature>
<keyword evidence="2" id="KW-0813">Transport</keyword>
<evidence type="ECO:0000256" key="8">
    <source>
        <dbReference type="SAM" id="Phobius"/>
    </source>
</evidence>
<evidence type="ECO:0000313" key="11">
    <source>
        <dbReference type="Proteomes" id="UP001145069"/>
    </source>
</evidence>
<dbReference type="AlphaFoldDB" id="A0A9X4AEN4"/>
<dbReference type="EMBL" id="JAMQKC010000005">
    <property type="protein sequence ID" value="MDC3416996.1"/>
    <property type="molecule type" value="Genomic_DNA"/>
</dbReference>
<evidence type="ECO:0000313" key="10">
    <source>
        <dbReference type="EMBL" id="MDC3416996.1"/>
    </source>
</evidence>
<sequence>MPKNPFFKTSLYYTLIFMATSSLVSYISLFYAEMDVVDSKIGILTSVGAIIGVLANPFWGVRGDRAKAKNNVLRLCLLFAACFVWLFPLLGNNFLLLLLVACSFYFFQSAINPLSDAISLELSAKENFQFSNVRTFGSLGFAVMSVIAGSLIEYSIDAIFILYSSLMFIALIVSFWIPNIKGYQQDRQKVKFWQVLKSRSLRRIYLYTLILSTGFGFFISFHALYSVEQGISVGLLGIGIMIGSFSQFPFMLFFDKLYEKLGIRKIILISGLFNVTRWTLYAVWLNSYTILFLWLLHGGSFILVYLCLAEYVHRHVQKELKVSGQMMNFIVLQGAGQIIGGIVGGFFADLYSYGIVFASLAVISLIGVFYFWYSTRSNKALVDDYPVQTDQSSAL</sequence>
<feature type="transmembrane region" description="Helical" evidence="8">
    <location>
        <begin position="12"/>
        <end position="29"/>
    </location>
</feature>
<name>A0A9X4AEN4_9BACI</name>
<evidence type="ECO:0000256" key="6">
    <source>
        <dbReference type="ARBA" id="ARBA00022989"/>
    </source>
</evidence>
<dbReference type="PANTHER" id="PTHR23522">
    <property type="entry name" value="BLL5896 PROTEIN"/>
    <property type="match status" value="1"/>
</dbReference>
<evidence type="ECO:0000259" key="9">
    <source>
        <dbReference type="Pfam" id="PF12832"/>
    </source>
</evidence>
<dbReference type="Gene3D" id="1.20.1250.20">
    <property type="entry name" value="MFS general substrate transporter like domains"/>
    <property type="match status" value="2"/>
</dbReference>
<keyword evidence="7 8" id="KW-0472">Membrane</keyword>